<keyword evidence="4" id="KW-1185">Reference proteome</keyword>
<name>A0A1J7IJC7_9PEZI</name>
<dbReference type="Proteomes" id="UP000182658">
    <property type="component" value="Unassembled WGS sequence"/>
</dbReference>
<dbReference type="AlphaFoldDB" id="A0A1J7IJC7"/>
<dbReference type="InterPro" id="IPR000719">
    <property type="entry name" value="Prot_kinase_dom"/>
</dbReference>
<evidence type="ECO:0000313" key="4">
    <source>
        <dbReference type="Proteomes" id="UP000182658"/>
    </source>
</evidence>
<evidence type="ECO:0000259" key="2">
    <source>
        <dbReference type="PROSITE" id="PS50011"/>
    </source>
</evidence>
<gene>
    <name evidence="3" type="ORF">CONLIGDRAFT_682434</name>
</gene>
<dbReference type="OrthoDB" id="9992527at2759"/>
<dbReference type="GO" id="GO:0004674">
    <property type="term" value="F:protein serine/threonine kinase activity"/>
    <property type="evidence" value="ECO:0007669"/>
    <property type="project" value="TreeGrafter"/>
</dbReference>
<sequence>MTTATSSPYTPAESNMNHQASANFQEYVDTHRNSGMDGYGASKSYITYDDLERYWTPENIHQILSPLNPPFVLSRDEVDKVTEHFLRVLSILTYIGKVGHFQWFFTHNQDDDRLPHESKPYGLPRGDELYQAFSSAQWRFCPFDFSKAPYMRPLDPNCILPITILENLSPVTADSSRPVIQKVALKSTRYRQGEERVAVFKTYNGVEASHVWGAEFETFQAISKSGHCEHIVRCLGSFKQKETDKYTIILEYADGGTLLDLFREDKPPLKHADRVQLWERLFDLLKGLVRIHGLPSDRNSKSLMCLKSIHLDIKPANILVFRGEAPGPQNCRFKLADFGSSPTRLALAGQAIRAEDTGGTPMYSPPECCRDDRYLSYETLEVGPEADIWSLGCVFSEVLVWMLLREAGRKDYERRRVEATKKLPRLTAGGYTGCFHIVNARLATVDEMHDEAQQYSQRGDMIMSLVSDIILRHMLRPELPGRLPPANLHRVFKDGVEGRTQPMIKPLPDEVIPQESKLKEIRSSRDQKSKTWTSGTSSNDDRHPVPPSGERAQRPPKAPQARHAARSSSIILPMVTVADVNEWREREGGSLKRISRLLGTRHSVKELEGMSNLQQLQGRDQYFIIDDSRSMKNHRKEVVQTFQALAYLVKRVDDDGLDMYFTSAPKKEHHNRDSGPLVNLIQQQKMEGLCMMNLSLDSMADVIIERNLKVKRPVSVYVLTDGNWGLRGDSLGDVDKVVERLVRELEARNEASSFVALQFIRFGNLPEGIKRLRKLDNLAKPSSKNPRKKVLERDIVDHSSYTDSVWKMLIGSLVEGVDNGSDDDSDSDENMIAQKQFSNSNLIYQNEKMQLTSTILVIASLTLGTTAAVTPIDNTKANVRAAIPEAGIDKRACAYLTAIAWQGGGCKTNWSGKCFQKCKDTSGGRNCCPETISSNIVNDFDCSPGWNTCECACATN</sequence>
<dbReference type="SUPFAM" id="SSF56112">
    <property type="entry name" value="Protein kinase-like (PK-like)"/>
    <property type="match status" value="1"/>
</dbReference>
<organism evidence="3 4">
    <name type="scientific">Coniochaeta ligniaria NRRL 30616</name>
    <dbReference type="NCBI Taxonomy" id="1408157"/>
    <lineage>
        <taxon>Eukaryota</taxon>
        <taxon>Fungi</taxon>
        <taxon>Dikarya</taxon>
        <taxon>Ascomycota</taxon>
        <taxon>Pezizomycotina</taxon>
        <taxon>Sordariomycetes</taxon>
        <taxon>Sordariomycetidae</taxon>
        <taxon>Coniochaetales</taxon>
        <taxon>Coniochaetaceae</taxon>
        <taxon>Coniochaeta</taxon>
    </lineage>
</organism>
<dbReference type="PANTHER" id="PTHR24359:SF1">
    <property type="entry name" value="INHIBITOR OF NUCLEAR FACTOR KAPPA-B KINASE EPSILON SUBUNIT HOMOLOG 1-RELATED"/>
    <property type="match status" value="1"/>
</dbReference>
<dbReference type="Pfam" id="PF00069">
    <property type="entry name" value="Pkinase"/>
    <property type="match status" value="1"/>
</dbReference>
<feature type="compositionally biased region" description="Basic and acidic residues" evidence="1">
    <location>
        <begin position="516"/>
        <end position="529"/>
    </location>
</feature>
<proteinExistence type="predicted"/>
<dbReference type="Gene3D" id="1.10.510.10">
    <property type="entry name" value="Transferase(Phosphotransferase) domain 1"/>
    <property type="match status" value="1"/>
</dbReference>
<dbReference type="STRING" id="1408157.A0A1J7IJC7"/>
<feature type="region of interest" description="Disordered" evidence="1">
    <location>
        <begin position="499"/>
        <end position="567"/>
    </location>
</feature>
<dbReference type="InterPro" id="IPR011009">
    <property type="entry name" value="Kinase-like_dom_sf"/>
</dbReference>
<dbReference type="GO" id="GO:0005524">
    <property type="term" value="F:ATP binding"/>
    <property type="evidence" value="ECO:0007669"/>
    <property type="project" value="InterPro"/>
</dbReference>
<dbReference type="EMBL" id="KV875099">
    <property type="protein sequence ID" value="OIW27379.1"/>
    <property type="molecule type" value="Genomic_DNA"/>
</dbReference>
<evidence type="ECO:0000313" key="3">
    <source>
        <dbReference type="EMBL" id="OIW27379.1"/>
    </source>
</evidence>
<evidence type="ECO:0000256" key="1">
    <source>
        <dbReference type="SAM" id="MobiDB-lite"/>
    </source>
</evidence>
<keyword evidence="3" id="KW-0418">Kinase</keyword>
<dbReference type="PANTHER" id="PTHR24359">
    <property type="entry name" value="SERINE/THREONINE-PROTEIN KINASE SBK1"/>
    <property type="match status" value="1"/>
</dbReference>
<keyword evidence="3" id="KW-0808">Transferase</keyword>
<dbReference type="InParanoid" id="A0A1J7IJC7"/>
<protein>
    <submittedName>
        <fullName evidence="3">Kinase-like protein</fullName>
    </submittedName>
</protein>
<dbReference type="SMART" id="SM00220">
    <property type="entry name" value="S_TKc"/>
    <property type="match status" value="1"/>
</dbReference>
<dbReference type="PROSITE" id="PS50011">
    <property type="entry name" value="PROTEIN_KINASE_DOM"/>
    <property type="match status" value="1"/>
</dbReference>
<reference evidence="3 4" key="1">
    <citation type="submission" date="2016-10" db="EMBL/GenBank/DDBJ databases">
        <title>Draft genome sequence of Coniochaeta ligniaria NRRL30616, a lignocellulolytic fungus for bioabatement of inhibitors in plant biomass hydrolysates.</title>
        <authorList>
            <consortium name="DOE Joint Genome Institute"/>
            <person name="Jimenez D.J."/>
            <person name="Hector R.E."/>
            <person name="Riley R."/>
            <person name="Sun H."/>
            <person name="Grigoriev I.V."/>
            <person name="Van Elsas J.D."/>
            <person name="Nichols N.N."/>
        </authorList>
    </citation>
    <scope>NUCLEOTIDE SEQUENCE [LARGE SCALE GENOMIC DNA]</scope>
    <source>
        <strain evidence="3 4">NRRL 30616</strain>
    </source>
</reference>
<accession>A0A1J7IJC7</accession>
<feature type="domain" description="Protein kinase" evidence="2">
    <location>
        <begin position="148"/>
        <end position="492"/>
    </location>
</feature>